<dbReference type="PRINTS" id="PR00081">
    <property type="entry name" value="GDHRDH"/>
</dbReference>
<dbReference type="InterPro" id="IPR036291">
    <property type="entry name" value="NAD(P)-bd_dom_sf"/>
</dbReference>
<dbReference type="PROSITE" id="PS00061">
    <property type="entry name" value="ADH_SHORT"/>
    <property type="match status" value="1"/>
</dbReference>
<dbReference type="GO" id="GO:0016491">
    <property type="term" value="F:oxidoreductase activity"/>
    <property type="evidence" value="ECO:0007669"/>
    <property type="project" value="UniProtKB-KW"/>
</dbReference>
<dbReference type="EC" id="1.-.-.-" evidence="3"/>
<evidence type="ECO:0000313" key="3">
    <source>
        <dbReference type="EMBL" id="HIU64277.1"/>
    </source>
</evidence>
<accession>A0A9D1MQ01</accession>
<organism evidence="3 4">
    <name type="scientific">Candidatus Avacidaminococcus intestinavium</name>
    <dbReference type="NCBI Taxonomy" id="2840684"/>
    <lineage>
        <taxon>Bacteria</taxon>
        <taxon>Bacillati</taxon>
        <taxon>Bacillota</taxon>
        <taxon>Negativicutes</taxon>
        <taxon>Acidaminococcales</taxon>
        <taxon>Acidaminococcaceae</taxon>
        <taxon>Acidaminococcaceae incertae sedis</taxon>
        <taxon>Candidatus Avacidaminococcus</taxon>
    </lineage>
</organism>
<gene>
    <name evidence="3" type="primary">ucpA</name>
    <name evidence="3" type="ORF">IAB06_04470</name>
</gene>
<dbReference type="NCBIfam" id="NF006080">
    <property type="entry name" value="PRK08226.1"/>
    <property type="match status" value="1"/>
</dbReference>
<sequence length="264" mass="27802">MKTLENKVAVVTGAAMGNGYGIAEVFCKKGANVILLDIAESVFTAATDLKKKGYNVLGLQANVAEATSVKVAIETAVAKFGRLDILVNNAGIIRVVPFLEMTEEVRDLHWQVNINGVWNCTQAVLPYMVQQKYGKIVNISSVTGPMVADHGETAYATTKAAIWGFTKALAIEFAEYGVNVNAVCPGYVDTPMAAQIAKDSNPTNPDAVSKAIAAATPLKRLATIEEIGNVTAFLASDEASYITGTQIVIDGGSTLPETFGAVGI</sequence>
<dbReference type="EMBL" id="DVNI01000067">
    <property type="protein sequence ID" value="HIU64277.1"/>
    <property type="molecule type" value="Genomic_DNA"/>
</dbReference>
<dbReference type="PRINTS" id="PR00080">
    <property type="entry name" value="SDRFAMILY"/>
</dbReference>
<comment type="similarity">
    <text evidence="1">Belongs to the short-chain dehydrogenases/reductases (SDR) family.</text>
</comment>
<protein>
    <submittedName>
        <fullName evidence="3">SDR family oxidoreductase UcpA</fullName>
        <ecNumber evidence="3">1.-.-.-</ecNumber>
    </submittedName>
</protein>
<dbReference type="FunFam" id="3.40.50.720:FF:000084">
    <property type="entry name" value="Short-chain dehydrogenase reductase"/>
    <property type="match status" value="1"/>
</dbReference>
<comment type="caution">
    <text evidence="3">The sequence shown here is derived from an EMBL/GenBank/DDBJ whole genome shotgun (WGS) entry which is preliminary data.</text>
</comment>
<name>A0A9D1MQ01_9FIRM</name>
<dbReference type="Gene3D" id="3.40.50.720">
    <property type="entry name" value="NAD(P)-binding Rossmann-like Domain"/>
    <property type="match status" value="1"/>
</dbReference>
<evidence type="ECO:0000256" key="1">
    <source>
        <dbReference type="ARBA" id="ARBA00006484"/>
    </source>
</evidence>
<dbReference type="InterPro" id="IPR020904">
    <property type="entry name" value="Sc_DH/Rdtase_CS"/>
</dbReference>
<evidence type="ECO:0000313" key="4">
    <source>
        <dbReference type="Proteomes" id="UP000824099"/>
    </source>
</evidence>
<dbReference type="AlphaFoldDB" id="A0A9D1MQ01"/>
<dbReference type="Proteomes" id="UP000824099">
    <property type="component" value="Unassembled WGS sequence"/>
</dbReference>
<dbReference type="SUPFAM" id="SSF51735">
    <property type="entry name" value="NAD(P)-binding Rossmann-fold domains"/>
    <property type="match status" value="1"/>
</dbReference>
<dbReference type="Pfam" id="PF13561">
    <property type="entry name" value="adh_short_C2"/>
    <property type="match status" value="1"/>
</dbReference>
<proteinExistence type="inferred from homology"/>
<keyword evidence="2 3" id="KW-0560">Oxidoreductase</keyword>
<dbReference type="GO" id="GO:0008206">
    <property type="term" value="P:bile acid metabolic process"/>
    <property type="evidence" value="ECO:0007669"/>
    <property type="project" value="UniProtKB-ARBA"/>
</dbReference>
<dbReference type="PANTHER" id="PTHR42879:SF2">
    <property type="entry name" value="3-OXOACYL-[ACYL-CARRIER-PROTEIN] REDUCTASE FABG"/>
    <property type="match status" value="1"/>
</dbReference>
<dbReference type="NCBIfam" id="NF005559">
    <property type="entry name" value="PRK07231.1"/>
    <property type="match status" value="1"/>
</dbReference>
<reference evidence="3" key="2">
    <citation type="journal article" date="2021" name="PeerJ">
        <title>Extensive microbial diversity within the chicken gut microbiome revealed by metagenomics and culture.</title>
        <authorList>
            <person name="Gilroy R."/>
            <person name="Ravi A."/>
            <person name="Getino M."/>
            <person name="Pursley I."/>
            <person name="Horton D.L."/>
            <person name="Alikhan N.F."/>
            <person name="Baker D."/>
            <person name="Gharbi K."/>
            <person name="Hall N."/>
            <person name="Watson M."/>
            <person name="Adriaenssens E.M."/>
            <person name="Foster-Nyarko E."/>
            <person name="Jarju S."/>
            <person name="Secka A."/>
            <person name="Antonio M."/>
            <person name="Oren A."/>
            <person name="Chaudhuri R.R."/>
            <person name="La Ragione R."/>
            <person name="Hildebrand F."/>
            <person name="Pallen M.J."/>
        </authorList>
    </citation>
    <scope>NUCLEOTIDE SEQUENCE</scope>
    <source>
        <strain evidence="3">CHK160-1198</strain>
    </source>
</reference>
<dbReference type="InterPro" id="IPR002347">
    <property type="entry name" value="SDR_fam"/>
</dbReference>
<evidence type="ECO:0000256" key="2">
    <source>
        <dbReference type="ARBA" id="ARBA00023002"/>
    </source>
</evidence>
<dbReference type="PANTHER" id="PTHR42879">
    <property type="entry name" value="3-OXOACYL-(ACYL-CARRIER-PROTEIN) REDUCTASE"/>
    <property type="match status" value="1"/>
</dbReference>
<dbReference type="InterPro" id="IPR050259">
    <property type="entry name" value="SDR"/>
</dbReference>
<reference evidence="3" key="1">
    <citation type="submission" date="2020-10" db="EMBL/GenBank/DDBJ databases">
        <authorList>
            <person name="Gilroy R."/>
        </authorList>
    </citation>
    <scope>NUCLEOTIDE SEQUENCE</scope>
    <source>
        <strain evidence="3">CHK160-1198</strain>
    </source>
</reference>